<reference evidence="2 3" key="2">
    <citation type="submission" date="2012-06" db="EMBL/GenBank/DDBJ databases">
        <authorList>
            <person name="Fiebig A."/>
        </authorList>
    </citation>
    <scope>NUCLEOTIDE SEQUENCE [LARGE SCALE GENOMIC DNA]</scope>
    <source>
        <strain evidence="2 3">DFL-43</strain>
    </source>
</reference>
<dbReference type="Proteomes" id="UP000004291">
    <property type="component" value="Chromosome"/>
</dbReference>
<gene>
    <name evidence="2" type="ORF">HPDFL43_07142</name>
</gene>
<evidence type="ECO:0000313" key="2">
    <source>
        <dbReference type="EMBL" id="EDQ32237.1"/>
    </source>
</evidence>
<proteinExistence type="predicted"/>
<keyword evidence="1" id="KW-0472">Membrane</keyword>
<dbReference type="AlphaFoldDB" id="A9DCZ1"/>
<dbReference type="STRING" id="411684.HPDFL43_07142"/>
<keyword evidence="1" id="KW-1133">Transmembrane helix</keyword>
<comment type="caution">
    <text evidence="2">The sequence shown here is derived from an EMBL/GenBank/DDBJ whole genome shotgun (WGS) entry which is preliminary data.</text>
</comment>
<organism evidence="2 3">
    <name type="scientific">Hoeflea phototrophica (strain DSM 17068 / NCIMB 14078 / DFL-43)</name>
    <dbReference type="NCBI Taxonomy" id="411684"/>
    <lineage>
        <taxon>Bacteria</taxon>
        <taxon>Pseudomonadati</taxon>
        <taxon>Pseudomonadota</taxon>
        <taxon>Alphaproteobacteria</taxon>
        <taxon>Hyphomicrobiales</taxon>
        <taxon>Rhizobiaceae</taxon>
        <taxon>Hoeflea</taxon>
    </lineage>
</organism>
<sequence>MVVFGIEFTSGLAQGLSILALLVLGGSAVWLFWRLRQNEKLLVAVRRENNKLRHEVANVTGWTANGRLPEDWPEKLRAETAAAASYTGSSVLETLREPMLHAAHQALTAIAPPVFASSDSADEVDRAHKRITELIEGLANERIDPLPALANGDLDKLICFWRRLEAYFPDRPETDAYGIAGHALVDLLRRNDVSLFAPRPLSVESAKNCVFTTEDPERLRDIPRVRTVAFAASTRFTTPQRGEELVIDCERPGWSGPGGQKNARILILDRSW</sequence>
<evidence type="ECO:0000313" key="3">
    <source>
        <dbReference type="Proteomes" id="UP000004291"/>
    </source>
</evidence>
<keyword evidence="1" id="KW-0812">Transmembrane</keyword>
<feature type="transmembrane region" description="Helical" evidence="1">
    <location>
        <begin position="12"/>
        <end position="33"/>
    </location>
</feature>
<reference evidence="2 3" key="1">
    <citation type="submission" date="2007-10" db="EMBL/GenBank/DDBJ databases">
        <authorList>
            <person name="Wagner-Dobler I."/>
            <person name="Ferriera S."/>
            <person name="Johnson J."/>
            <person name="Kravitz S."/>
            <person name="Beeson K."/>
            <person name="Sutton G."/>
            <person name="Rogers Y.-H."/>
            <person name="Friedman R."/>
            <person name="Frazier M."/>
            <person name="Venter J.C."/>
        </authorList>
    </citation>
    <scope>NUCLEOTIDE SEQUENCE [LARGE SCALE GENOMIC DNA]</scope>
    <source>
        <strain evidence="2 3">DFL-43</strain>
    </source>
</reference>
<protein>
    <submittedName>
        <fullName evidence="2">Uncharacterized protein</fullName>
    </submittedName>
</protein>
<dbReference type="HOGENOM" id="CLU_1022214_0_0_5"/>
<evidence type="ECO:0000256" key="1">
    <source>
        <dbReference type="SAM" id="Phobius"/>
    </source>
</evidence>
<accession>A9DCZ1</accession>
<name>A9DCZ1_HOEPD</name>
<dbReference type="EMBL" id="ABIA03000002">
    <property type="protein sequence ID" value="EDQ32237.1"/>
    <property type="molecule type" value="Genomic_DNA"/>
</dbReference>
<keyword evidence="3" id="KW-1185">Reference proteome</keyword>